<dbReference type="EMBL" id="CP037968">
    <property type="protein sequence ID" value="QYZ80288.1"/>
    <property type="molecule type" value="Genomic_DNA"/>
</dbReference>
<organism evidence="1 2">
    <name type="scientific">Methanofollis formosanus</name>
    <dbReference type="NCBI Taxonomy" id="299308"/>
    <lineage>
        <taxon>Archaea</taxon>
        <taxon>Methanobacteriati</taxon>
        <taxon>Methanobacteriota</taxon>
        <taxon>Stenosarchaea group</taxon>
        <taxon>Methanomicrobia</taxon>
        <taxon>Methanomicrobiales</taxon>
        <taxon>Methanomicrobiaceae</taxon>
        <taxon>Methanofollis</taxon>
    </lineage>
</organism>
<dbReference type="Proteomes" id="UP000826709">
    <property type="component" value="Chromosome"/>
</dbReference>
<keyword evidence="2" id="KW-1185">Reference proteome</keyword>
<evidence type="ECO:0000313" key="1">
    <source>
        <dbReference type="EMBL" id="QYZ80288.1"/>
    </source>
</evidence>
<reference evidence="1" key="2">
    <citation type="submission" date="2019-03" db="EMBL/GenBank/DDBJ databases">
        <authorList>
            <person name="Chen S.-C."/>
            <person name="Wu S.-Y."/>
            <person name="Lai M.-C."/>
        </authorList>
    </citation>
    <scope>NUCLEOTIDE SEQUENCE</scope>
    <source>
        <strain evidence="1">ML15</strain>
    </source>
</reference>
<dbReference type="KEGG" id="mfk:E2N92_13045"/>
<proteinExistence type="predicted"/>
<evidence type="ECO:0000313" key="2">
    <source>
        <dbReference type="Proteomes" id="UP000826709"/>
    </source>
</evidence>
<name>A0A8G1A3X0_9EURY</name>
<dbReference type="InterPro" id="IPR018685">
    <property type="entry name" value="DUF2173"/>
</dbReference>
<accession>A0A8G1A3X0</accession>
<dbReference type="Pfam" id="PF09941">
    <property type="entry name" value="DUF2173"/>
    <property type="match status" value="1"/>
</dbReference>
<gene>
    <name evidence="1" type="ORF">E2N92_13045</name>
</gene>
<reference evidence="1" key="1">
    <citation type="journal article" date="2005" name="Int. J. Syst. Evol. Microbiol.">
        <title>Methanofollis formosanus sp. nov., isolated from a fish pond.</title>
        <authorList>
            <person name="Wu S.Y."/>
            <person name="Chen S.C."/>
            <person name="Lai M.C."/>
        </authorList>
    </citation>
    <scope>NUCLEOTIDE SEQUENCE</scope>
    <source>
        <strain evidence="1">ML15</strain>
    </source>
</reference>
<protein>
    <submittedName>
        <fullName evidence="1">DUF2173 family protein</fullName>
    </submittedName>
</protein>
<dbReference type="AlphaFoldDB" id="A0A8G1A3X0"/>
<sequence>MQTRRDDRQDRFHGKCLGWLFLRGAGRPPNHPREDRGGAAMERGINQFSCRNMGDQATRNFHRVCLSQRFMPDSTEPGYVLFEVCEDTAMSSMKWVPRRVWMYSGGDWTVIMGGNRCIFIETTKVDFNHLHRVMSAESVSRQKFAAPMR</sequence>